<dbReference type="InterPro" id="IPR037181">
    <property type="entry name" value="SUFU_N"/>
</dbReference>
<gene>
    <name evidence="2" type="ORF">DI536_19895</name>
</gene>
<accession>A0A2W5TDL5</accession>
<name>A0A2W5TDL5_9BACT</name>
<comment type="caution">
    <text evidence="2">The sequence shown here is derived from an EMBL/GenBank/DDBJ whole genome shotgun (WGS) entry which is preliminary data.</text>
</comment>
<dbReference type="SUPFAM" id="SSF103359">
    <property type="entry name" value="Suppressor of Fused, N-terminal domain"/>
    <property type="match status" value="1"/>
</dbReference>
<sequence>MVEVPGPQPYTLLVTYGFSHVLSPEAFREGLRHEYSLAVPHGVPLSPWADAFLRHQCRYVLTQGADIRVNDCVPFRGVPMTRLPFQPAHHAMMPDSSLVGMLATVDPVLGRVPTPHGDIEVRRLVGIDARELDRVETWSAAGFLEALWNVDPLMRSPLMRPSWMDDERFRRTVDARFEAEGSHVDAALFDFALQGATVVLPGTPAGRERLANGLKGRVGFNRPLMAISARGAGQLVFDPSANGVSPGPRGALVVGGSLTHGPAARVFEAVNAGARSVTLTR</sequence>
<dbReference type="InterPro" id="IPR020941">
    <property type="entry name" value="SUFU-like_domain"/>
</dbReference>
<dbReference type="AlphaFoldDB" id="A0A2W5TDL5"/>
<evidence type="ECO:0000313" key="2">
    <source>
        <dbReference type="EMBL" id="PZR10506.1"/>
    </source>
</evidence>
<protein>
    <recommendedName>
        <fullName evidence="1">Suppressor of fused-like domain-containing protein</fullName>
    </recommendedName>
</protein>
<dbReference type="EMBL" id="QFQP01000017">
    <property type="protein sequence ID" value="PZR10506.1"/>
    <property type="molecule type" value="Genomic_DNA"/>
</dbReference>
<dbReference type="Pfam" id="PF05076">
    <property type="entry name" value="SUFU"/>
    <property type="match status" value="1"/>
</dbReference>
<dbReference type="Proteomes" id="UP000249061">
    <property type="component" value="Unassembled WGS sequence"/>
</dbReference>
<feature type="domain" description="Suppressor of fused-like" evidence="1">
    <location>
        <begin position="7"/>
        <end position="152"/>
    </location>
</feature>
<evidence type="ECO:0000259" key="1">
    <source>
        <dbReference type="Pfam" id="PF05076"/>
    </source>
</evidence>
<organism evidence="2 3">
    <name type="scientific">Archangium gephyra</name>
    <dbReference type="NCBI Taxonomy" id="48"/>
    <lineage>
        <taxon>Bacteria</taxon>
        <taxon>Pseudomonadati</taxon>
        <taxon>Myxococcota</taxon>
        <taxon>Myxococcia</taxon>
        <taxon>Myxococcales</taxon>
        <taxon>Cystobacterineae</taxon>
        <taxon>Archangiaceae</taxon>
        <taxon>Archangium</taxon>
    </lineage>
</organism>
<proteinExistence type="predicted"/>
<reference evidence="2 3" key="1">
    <citation type="submission" date="2017-08" db="EMBL/GenBank/DDBJ databases">
        <title>Infants hospitalized years apart are colonized by the same room-sourced microbial strains.</title>
        <authorList>
            <person name="Brooks B."/>
            <person name="Olm M.R."/>
            <person name="Firek B.A."/>
            <person name="Baker R."/>
            <person name="Thomas B.C."/>
            <person name="Morowitz M.J."/>
            <person name="Banfield J.F."/>
        </authorList>
    </citation>
    <scope>NUCLEOTIDE SEQUENCE [LARGE SCALE GENOMIC DNA]</scope>
    <source>
        <strain evidence="2">S2_003_000_R2_14</strain>
    </source>
</reference>
<evidence type="ECO:0000313" key="3">
    <source>
        <dbReference type="Proteomes" id="UP000249061"/>
    </source>
</evidence>